<dbReference type="CDD" id="cd02511">
    <property type="entry name" value="Beta4Glucosyltransferase"/>
    <property type="match status" value="1"/>
</dbReference>
<keyword evidence="1" id="KW-1133">Transmembrane helix</keyword>
<evidence type="ECO:0000313" key="4">
    <source>
        <dbReference type="Proteomes" id="UP000176741"/>
    </source>
</evidence>
<keyword evidence="1" id="KW-0472">Membrane</keyword>
<dbReference type="PANTHER" id="PTHR43630">
    <property type="entry name" value="POLY-BETA-1,6-N-ACETYL-D-GLUCOSAMINE SYNTHASE"/>
    <property type="match status" value="1"/>
</dbReference>
<feature type="transmembrane region" description="Helical" evidence="1">
    <location>
        <begin position="220"/>
        <end position="241"/>
    </location>
</feature>
<protein>
    <recommendedName>
        <fullName evidence="2">Glycosyltransferase 2-like domain-containing protein</fullName>
    </recommendedName>
</protein>
<feature type="domain" description="Glycosyltransferase 2-like" evidence="2">
    <location>
        <begin position="5"/>
        <end position="120"/>
    </location>
</feature>
<evidence type="ECO:0000313" key="3">
    <source>
        <dbReference type="EMBL" id="OGM21548.1"/>
    </source>
</evidence>
<reference evidence="3 4" key="1">
    <citation type="journal article" date="2016" name="Nat. Commun.">
        <title>Thousands of microbial genomes shed light on interconnected biogeochemical processes in an aquifer system.</title>
        <authorList>
            <person name="Anantharaman K."/>
            <person name="Brown C.T."/>
            <person name="Hug L.A."/>
            <person name="Sharon I."/>
            <person name="Castelle C.J."/>
            <person name="Probst A.J."/>
            <person name="Thomas B.C."/>
            <person name="Singh A."/>
            <person name="Wilkins M.J."/>
            <person name="Karaoz U."/>
            <person name="Brodie E.L."/>
            <person name="Williams K.H."/>
            <person name="Hubbard S.S."/>
            <person name="Banfield J.F."/>
        </authorList>
    </citation>
    <scope>NUCLEOTIDE SEQUENCE [LARGE SCALE GENOMIC DNA]</scope>
</reference>
<dbReference type="AlphaFoldDB" id="A0A1F7Y4H1"/>
<dbReference type="Pfam" id="PF00535">
    <property type="entry name" value="Glycos_transf_2"/>
    <property type="match status" value="1"/>
</dbReference>
<accession>A0A1F7Y4H1</accession>
<sequence>MNLTCVILARNEEKNIKDCISNLDFCDEILVIDDNSSDKTVERCKMSDVRCKIYKRSLNGDFASQRNFGLDKAKGKWVLFVDADERITRQLSDEMIKVTSDPTLHYNGYYIKRQDFLWDETLKYTEAGNIKLLRLAKKGAGLWKRKVHEVWEVKGKVGFLHHPIIHHSHANLSQFLEDINNLSTLHAKANYEEGKRSSLIKIIFWPQAKFIDNFFIKLGLLHGVRGFVISVLMAFHSYLAWSKLWLLQKNRSAN</sequence>
<dbReference type="Proteomes" id="UP000176741">
    <property type="component" value="Unassembled WGS sequence"/>
</dbReference>
<keyword evidence="1" id="KW-0812">Transmembrane</keyword>
<dbReference type="InterPro" id="IPR029044">
    <property type="entry name" value="Nucleotide-diphossugar_trans"/>
</dbReference>
<dbReference type="SUPFAM" id="SSF53448">
    <property type="entry name" value="Nucleotide-diphospho-sugar transferases"/>
    <property type="match status" value="1"/>
</dbReference>
<evidence type="ECO:0000256" key="1">
    <source>
        <dbReference type="SAM" id="Phobius"/>
    </source>
</evidence>
<dbReference type="PANTHER" id="PTHR43630:SF2">
    <property type="entry name" value="GLYCOSYLTRANSFERASE"/>
    <property type="match status" value="1"/>
</dbReference>
<proteinExistence type="predicted"/>
<dbReference type="InterPro" id="IPR001173">
    <property type="entry name" value="Glyco_trans_2-like"/>
</dbReference>
<organism evidence="3 4">
    <name type="scientific">Candidatus Woesebacteria bacterium RIFCSPHIGHO2_01_FULL_38_26b</name>
    <dbReference type="NCBI Taxonomy" id="1802491"/>
    <lineage>
        <taxon>Bacteria</taxon>
        <taxon>Candidatus Woeseibacteriota</taxon>
    </lineage>
</organism>
<evidence type="ECO:0000259" key="2">
    <source>
        <dbReference type="Pfam" id="PF00535"/>
    </source>
</evidence>
<dbReference type="EMBL" id="MGGD01000007">
    <property type="protein sequence ID" value="OGM21548.1"/>
    <property type="molecule type" value="Genomic_DNA"/>
</dbReference>
<name>A0A1F7Y4H1_9BACT</name>
<dbReference type="Gene3D" id="3.90.550.10">
    <property type="entry name" value="Spore Coat Polysaccharide Biosynthesis Protein SpsA, Chain A"/>
    <property type="match status" value="1"/>
</dbReference>
<gene>
    <name evidence="3" type="ORF">A2771_01055</name>
</gene>
<comment type="caution">
    <text evidence="3">The sequence shown here is derived from an EMBL/GenBank/DDBJ whole genome shotgun (WGS) entry which is preliminary data.</text>
</comment>